<gene>
    <name evidence="1" type="ORF">K431DRAFT_40785</name>
</gene>
<evidence type="ECO:0000313" key="1">
    <source>
        <dbReference type="EMBL" id="KAF2722855.1"/>
    </source>
</evidence>
<keyword evidence="2" id="KW-1185">Reference proteome</keyword>
<comment type="caution">
    <text evidence="1">The sequence shown here is derived from an EMBL/GenBank/DDBJ whole genome shotgun (WGS) entry which is preliminary data.</text>
</comment>
<evidence type="ECO:0000313" key="2">
    <source>
        <dbReference type="Proteomes" id="UP000799441"/>
    </source>
</evidence>
<accession>A0A9P4QAZ3</accession>
<name>A0A9P4QAZ3_9PEZI</name>
<organism evidence="1 2">
    <name type="scientific">Polychaeton citri CBS 116435</name>
    <dbReference type="NCBI Taxonomy" id="1314669"/>
    <lineage>
        <taxon>Eukaryota</taxon>
        <taxon>Fungi</taxon>
        <taxon>Dikarya</taxon>
        <taxon>Ascomycota</taxon>
        <taxon>Pezizomycotina</taxon>
        <taxon>Dothideomycetes</taxon>
        <taxon>Dothideomycetidae</taxon>
        <taxon>Capnodiales</taxon>
        <taxon>Capnodiaceae</taxon>
        <taxon>Polychaeton</taxon>
    </lineage>
</organism>
<reference evidence="1" key="1">
    <citation type="journal article" date="2020" name="Stud. Mycol.">
        <title>101 Dothideomycetes genomes: a test case for predicting lifestyles and emergence of pathogens.</title>
        <authorList>
            <person name="Haridas S."/>
            <person name="Albert R."/>
            <person name="Binder M."/>
            <person name="Bloem J."/>
            <person name="Labutti K."/>
            <person name="Salamov A."/>
            <person name="Andreopoulos B."/>
            <person name="Baker S."/>
            <person name="Barry K."/>
            <person name="Bills G."/>
            <person name="Bluhm B."/>
            <person name="Cannon C."/>
            <person name="Castanera R."/>
            <person name="Culley D."/>
            <person name="Daum C."/>
            <person name="Ezra D."/>
            <person name="Gonzalez J."/>
            <person name="Henrissat B."/>
            <person name="Kuo A."/>
            <person name="Liang C."/>
            <person name="Lipzen A."/>
            <person name="Lutzoni F."/>
            <person name="Magnuson J."/>
            <person name="Mondo S."/>
            <person name="Nolan M."/>
            <person name="Ohm R."/>
            <person name="Pangilinan J."/>
            <person name="Park H.-J."/>
            <person name="Ramirez L."/>
            <person name="Alfaro M."/>
            <person name="Sun H."/>
            <person name="Tritt A."/>
            <person name="Yoshinaga Y."/>
            <person name="Zwiers L.-H."/>
            <person name="Turgeon B."/>
            <person name="Goodwin S."/>
            <person name="Spatafora J."/>
            <person name="Crous P."/>
            <person name="Grigoriev I."/>
        </authorList>
    </citation>
    <scope>NUCLEOTIDE SEQUENCE</scope>
    <source>
        <strain evidence="1">CBS 116435</strain>
    </source>
</reference>
<dbReference type="Proteomes" id="UP000799441">
    <property type="component" value="Unassembled WGS sequence"/>
</dbReference>
<sequence>MCMQCMYSSEKRKCSGHASRPGMHYCSRRCYVILAGIKGHPCSVRRRMHELLAPPGLQHGSGHRRCAR</sequence>
<dbReference type="AlphaFoldDB" id="A0A9P4QAZ3"/>
<protein>
    <submittedName>
        <fullName evidence="1">Uncharacterized protein</fullName>
    </submittedName>
</protein>
<dbReference type="EMBL" id="MU003780">
    <property type="protein sequence ID" value="KAF2722855.1"/>
    <property type="molecule type" value="Genomic_DNA"/>
</dbReference>
<proteinExistence type="predicted"/>